<reference evidence="4" key="1">
    <citation type="submission" date="2016-10" db="EMBL/GenBank/DDBJ databases">
        <authorList>
            <person name="Varghese N."/>
            <person name="Submissions S."/>
        </authorList>
    </citation>
    <scope>NUCLEOTIDE SEQUENCE [LARGE SCALE GENOMIC DNA]</scope>
    <source>
        <strain evidence="4">Gh-67</strain>
    </source>
</reference>
<dbReference type="Proteomes" id="UP000199705">
    <property type="component" value="Unassembled WGS sequence"/>
</dbReference>
<name>A0A1G7R843_9SPHI</name>
<proteinExistence type="predicted"/>
<dbReference type="RefSeq" id="WP_091163066.1">
    <property type="nucleotide sequence ID" value="NZ_FNCG01000002.1"/>
</dbReference>
<feature type="domain" description="Beta-lactamase-related" evidence="2">
    <location>
        <begin position="148"/>
        <end position="461"/>
    </location>
</feature>
<evidence type="ECO:0000313" key="4">
    <source>
        <dbReference type="Proteomes" id="UP000199705"/>
    </source>
</evidence>
<evidence type="ECO:0000313" key="3">
    <source>
        <dbReference type="EMBL" id="SDG06349.1"/>
    </source>
</evidence>
<keyword evidence="1" id="KW-0732">Signal</keyword>
<sequence>MKLRFCFILLLFTPGVTFAQSHQQFKTDSVFVLVKKFFNAKQADSIYTLTGPNFRHAVSAGQFRSLTEQQLFPLNEIKGSTVISFVNNKVSTYKLVFQSATLQLLMSLDAGNKIELFLFQPYKDINADKTTQVPTSNKLLNTMDKQVDEIARPYIQKVNTVGLSIGVLKDGQISTYNYGETARGNNQLPTANTLFEIGSITKTFTATLLAYYANEGKVKLTDPITKYLPDSVKTNAALNDITLQTLSNHTSGLARIPENLQFDSASAANPYKSYSKRLLFSYLKTCKLNSKPGEQYAYSNLGVGLLGTILSQISGKTFDQMVQEVICGPLGMKNTVQHLSALQTSHFTKVYSQYGDATVAWDFNALAACGALHSTVNDLLIYAKANMANGTDKLSEAFELTHQITYSKDAKIALGWHIILVDGVEYIFHNGGTYGSSSFLAFNADKKLAVIVLSNAAESTDAVGTGIIKKLQAEVK</sequence>
<dbReference type="AlphaFoldDB" id="A0A1G7R843"/>
<dbReference type="SUPFAM" id="SSF56601">
    <property type="entry name" value="beta-lactamase/transpeptidase-like"/>
    <property type="match status" value="1"/>
</dbReference>
<dbReference type="EMBL" id="FNCG01000002">
    <property type="protein sequence ID" value="SDG06349.1"/>
    <property type="molecule type" value="Genomic_DNA"/>
</dbReference>
<feature type="signal peptide" evidence="1">
    <location>
        <begin position="1"/>
        <end position="19"/>
    </location>
</feature>
<dbReference type="PANTHER" id="PTHR46825:SF8">
    <property type="entry name" value="BETA-LACTAMASE-RELATED"/>
    <property type="match status" value="1"/>
</dbReference>
<feature type="chain" id="PRO_5011506519" evidence="1">
    <location>
        <begin position="20"/>
        <end position="476"/>
    </location>
</feature>
<gene>
    <name evidence="3" type="ORF">SAMN05192573_102146</name>
</gene>
<dbReference type="InterPro" id="IPR012338">
    <property type="entry name" value="Beta-lactam/transpept-like"/>
</dbReference>
<keyword evidence="4" id="KW-1185">Reference proteome</keyword>
<dbReference type="STRING" id="551996.SAMN05192573_102146"/>
<evidence type="ECO:0000256" key="1">
    <source>
        <dbReference type="SAM" id="SignalP"/>
    </source>
</evidence>
<dbReference type="InterPro" id="IPR050491">
    <property type="entry name" value="AmpC-like"/>
</dbReference>
<accession>A0A1G7R843</accession>
<dbReference type="PANTHER" id="PTHR46825">
    <property type="entry name" value="D-ALANYL-D-ALANINE-CARBOXYPEPTIDASE/ENDOPEPTIDASE AMPH"/>
    <property type="match status" value="1"/>
</dbReference>
<evidence type="ECO:0000259" key="2">
    <source>
        <dbReference type="Pfam" id="PF00144"/>
    </source>
</evidence>
<dbReference type="Pfam" id="PF00144">
    <property type="entry name" value="Beta-lactamase"/>
    <property type="match status" value="1"/>
</dbReference>
<dbReference type="InterPro" id="IPR001466">
    <property type="entry name" value="Beta-lactam-related"/>
</dbReference>
<organism evidence="3 4">
    <name type="scientific">Mucilaginibacter gossypii</name>
    <dbReference type="NCBI Taxonomy" id="551996"/>
    <lineage>
        <taxon>Bacteria</taxon>
        <taxon>Pseudomonadati</taxon>
        <taxon>Bacteroidota</taxon>
        <taxon>Sphingobacteriia</taxon>
        <taxon>Sphingobacteriales</taxon>
        <taxon>Sphingobacteriaceae</taxon>
        <taxon>Mucilaginibacter</taxon>
    </lineage>
</organism>
<dbReference type="Gene3D" id="3.40.710.10">
    <property type="entry name" value="DD-peptidase/beta-lactamase superfamily"/>
    <property type="match status" value="1"/>
</dbReference>
<protein>
    <submittedName>
        <fullName evidence="3">CubicO group peptidase, beta-lactamase class C family</fullName>
    </submittedName>
</protein>